<dbReference type="AlphaFoldDB" id="A0A1I7NFM6"/>
<evidence type="ECO:0000313" key="8">
    <source>
        <dbReference type="EMBL" id="SFV33471.1"/>
    </source>
</evidence>
<dbReference type="InterPro" id="IPR045062">
    <property type="entry name" value="Cyt_c_biogenesis_CcsA/CcmC"/>
</dbReference>
<evidence type="ECO:0000313" key="9">
    <source>
        <dbReference type="Proteomes" id="UP000199537"/>
    </source>
</evidence>
<feature type="transmembrane region" description="Helical" evidence="6">
    <location>
        <begin position="44"/>
        <end position="64"/>
    </location>
</feature>
<proteinExistence type="predicted"/>
<dbReference type="Pfam" id="PF01578">
    <property type="entry name" value="Cytochrom_C_asm"/>
    <property type="match status" value="1"/>
</dbReference>
<feature type="transmembrane region" description="Helical" evidence="6">
    <location>
        <begin position="139"/>
        <end position="159"/>
    </location>
</feature>
<dbReference type="GO" id="GO:0017004">
    <property type="term" value="P:cytochrome complex assembly"/>
    <property type="evidence" value="ECO:0007669"/>
    <property type="project" value="UniProtKB-KW"/>
</dbReference>
<dbReference type="PANTHER" id="PTHR30071:SF1">
    <property type="entry name" value="CYTOCHROME B_B6 PROTEIN-RELATED"/>
    <property type="match status" value="1"/>
</dbReference>
<name>A0A1I7NFM6_9BACT</name>
<keyword evidence="9" id="KW-1185">Reference proteome</keyword>
<keyword evidence="2 6" id="KW-0812">Transmembrane</keyword>
<feature type="transmembrane region" description="Helical" evidence="6">
    <location>
        <begin position="109"/>
        <end position="127"/>
    </location>
</feature>
<evidence type="ECO:0000256" key="2">
    <source>
        <dbReference type="ARBA" id="ARBA00022692"/>
    </source>
</evidence>
<evidence type="ECO:0000256" key="6">
    <source>
        <dbReference type="SAM" id="Phobius"/>
    </source>
</evidence>
<protein>
    <submittedName>
        <fullName evidence="8">Heme exporter protein C</fullName>
    </submittedName>
</protein>
<feature type="transmembrane region" description="Helical" evidence="6">
    <location>
        <begin position="76"/>
        <end position="97"/>
    </location>
</feature>
<evidence type="ECO:0000259" key="7">
    <source>
        <dbReference type="Pfam" id="PF01578"/>
    </source>
</evidence>
<sequence>MKTYWWKALCIVLLLYTLIAGLLMPVPAKDILNETIRNLHFHVPMWFTMIVLFGISCVSSIQYLRKGSLQKDIVAVETANVGLLFGIMGLITGAIWANYTWGAPWSDDIKQLCTAIALLMYFAYFVLRSSFTDIDKRARVSAVYNVFAFAMLFPLIFIIPRLTDSLHPGNGGNPAFSQYDLDNELRKVFYPAVVGWILLGIWIAQIRIRMRLLNLKSFLS</sequence>
<reference evidence="9" key="1">
    <citation type="submission" date="2016-10" db="EMBL/GenBank/DDBJ databases">
        <authorList>
            <person name="Varghese N."/>
            <person name="Submissions S."/>
        </authorList>
    </citation>
    <scope>NUCLEOTIDE SEQUENCE [LARGE SCALE GENOMIC DNA]</scope>
    <source>
        <strain evidence="9">DSM 14807</strain>
    </source>
</reference>
<evidence type="ECO:0000256" key="5">
    <source>
        <dbReference type="ARBA" id="ARBA00023136"/>
    </source>
</evidence>
<dbReference type="GO" id="GO:0005886">
    <property type="term" value="C:plasma membrane"/>
    <property type="evidence" value="ECO:0007669"/>
    <property type="project" value="TreeGrafter"/>
</dbReference>
<comment type="subcellular location">
    <subcellularLocation>
        <location evidence="1">Membrane</location>
        <topology evidence="1">Multi-pass membrane protein</topology>
    </subcellularLocation>
</comment>
<keyword evidence="5 6" id="KW-0472">Membrane</keyword>
<dbReference type="EMBL" id="FPCJ01000001">
    <property type="protein sequence ID" value="SFV33471.1"/>
    <property type="molecule type" value="Genomic_DNA"/>
</dbReference>
<feature type="domain" description="Cytochrome c assembly protein" evidence="7">
    <location>
        <begin position="9"/>
        <end position="153"/>
    </location>
</feature>
<feature type="transmembrane region" description="Helical" evidence="6">
    <location>
        <begin position="188"/>
        <end position="208"/>
    </location>
</feature>
<keyword evidence="4 6" id="KW-1133">Transmembrane helix</keyword>
<dbReference type="STRING" id="1393122.SAMN05660895_1718"/>
<dbReference type="PANTHER" id="PTHR30071">
    <property type="entry name" value="HEME EXPORTER PROTEIN C"/>
    <property type="match status" value="1"/>
</dbReference>
<evidence type="ECO:0000256" key="3">
    <source>
        <dbReference type="ARBA" id="ARBA00022748"/>
    </source>
</evidence>
<dbReference type="Proteomes" id="UP000199537">
    <property type="component" value="Unassembled WGS sequence"/>
</dbReference>
<gene>
    <name evidence="8" type="ORF">SAMN05660895_1718</name>
</gene>
<dbReference type="OrthoDB" id="9814290at2"/>
<evidence type="ECO:0000256" key="1">
    <source>
        <dbReference type="ARBA" id="ARBA00004141"/>
    </source>
</evidence>
<dbReference type="InterPro" id="IPR002541">
    <property type="entry name" value="Cyt_c_assembly"/>
</dbReference>
<keyword evidence="3" id="KW-0201">Cytochrome c-type biogenesis</keyword>
<dbReference type="RefSeq" id="WP_092459814.1">
    <property type="nucleotide sequence ID" value="NZ_FPCJ01000001.1"/>
</dbReference>
<organism evidence="8 9">
    <name type="scientific">Thermoflavifilum thermophilum</name>
    <dbReference type="NCBI Taxonomy" id="1393122"/>
    <lineage>
        <taxon>Bacteria</taxon>
        <taxon>Pseudomonadati</taxon>
        <taxon>Bacteroidota</taxon>
        <taxon>Chitinophagia</taxon>
        <taxon>Chitinophagales</taxon>
        <taxon>Chitinophagaceae</taxon>
        <taxon>Thermoflavifilum</taxon>
    </lineage>
</organism>
<accession>A0A1I7NFM6</accession>
<dbReference type="GO" id="GO:0020037">
    <property type="term" value="F:heme binding"/>
    <property type="evidence" value="ECO:0007669"/>
    <property type="project" value="InterPro"/>
</dbReference>
<evidence type="ECO:0000256" key="4">
    <source>
        <dbReference type="ARBA" id="ARBA00022989"/>
    </source>
</evidence>